<organism evidence="1 2">
    <name type="scientific">Mesobacillus zeae</name>
    <dbReference type="NCBI Taxonomy" id="1917180"/>
    <lineage>
        <taxon>Bacteria</taxon>
        <taxon>Bacillati</taxon>
        <taxon>Bacillota</taxon>
        <taxon>Bacilli</taxon>
        <taxon>Bacillales</taxon>
        <taxon>Bacillaceae</taxon>
        <taxon>Mesobacillus</taxon>
    </lineage>
</organism>
<name>A0A398BCH2_9BACI</name>
<evidence type="ECO:0000313" key="1">
    <source>
        <dbReference type="EMBL" id="RID87879.1"/>
    </source>
</evidence>
<protein>
    <recommendedName>
        <fullName evidence="3">YlbE-like protein</fullName>
    </recommendedName>
</protein>
<proteinExistence type="predicted"/>
<dbReference type="Proteomes" id="UP000265816">
    <property type="component" value="Unassembled WGS sequence"/>
</dbReference>
<reference evidence="1 2" key="1">
    <citation type="submission" date="2018-08" db="EMBL/GenBank/DDBJ databases">
        <title>Bacillus jemisoniae sp. nov., Bacillus chryseoplanitiae sp. nov., Bacillus resnikiae sp. nov., and Bacillus frankliniae sp. nov., isolated from Viking spacecraft and associated surfaces.</title>
        <authorList>
            <person name="Seuylemezian A."/>
            <person name="Vaishampayan P."/>
        </authorList>
    </citation>
    <scope>NUCLEOTIDE SEQUENCE [LARGE SCALE GENOMIC DNA]</scope>
    <source>
        <strain evidence="1 2">JJ-247</strain>
    </source>
</reference>
<comment type="caution">
    <text evidence="1">The sequence shown here is derived from an EMBL/GenBank/DDBJ whole genome shotgun (WGS) entry which is preliminary data.</text>
</comment>
<evidence type="ECO:0008006" key="3">
    <source>
        <dbReference type="Google" id="ProtNLM"/>
    </source>
</evidence>
<evidence type="ECO:0000313" key="2">
    <source>
        <dbReference type="Proteomes" id="UP000265816"/>
    </source>
</evidence>
<gene>
    <name evidence="1" type="ORF">D1970_03320</name>
</gene>
<dbReference type="Pfam" id="PF14003">
    <property type="entry name" value="YlbE"/>
    <property type="match status" value="1"/>
</dbReference>
<dbReference type="EMBL" id="QWVT01000008">
    <property type="protein sequence ID" value="RID87879.1"/>
    <property type="molecule type" value="Genomic_DNA"/>
</dbReference>
<dbReference type="InterPro" id="IPR025613">
    <property type="entry name" value="YlbE"/>
</dbReference>
<dbReference type="RefSeq" id="WP_119111451.1">
    <property type="nucleotide sequence ID" value="NZ_CBCSEO010000001.1"/>
</dbReference>
<keyword evidence="2" id="KW-1185">Reference proteome</keyword>
<accession>A0A398BCH2</accession>
<sequence length="83" mass="9868">MRKEVLDHIRARKDLQEYIRIHPYWYRKLSRDPRDLYSLEIAALHYHERTIPHHVQKFTTGVQMASMMMGMLSNMQSQGGNPG</sequence>
<dbReference type="OrthoDB" id="1646085at2"/>
<dbReference type="AlphaFoldDB" id="A0A398BCH2"/>